<dbReference type="Proteomes" id="UP001180087">
    <property type="component" value="Chromosome"/>
</dbReference>
<dbReference type="RefSeq" id="WP_348027637.1">
    <property type="nucleotide sequence ID" value="NZ_CP129113.1"/>
</dbReference>
<proteinExistence type="predicted"/>
<dbReference type="Gene3D" id="3.10.28.20">
    <property type="entry name" value="Acetamidase/Formamidase-like domains"/>
    <property type="match status" value="1"/>
</dbReference>
<dbReference type="EMBL" id="CP129113">
    <property type="protein sequence ID" value="WLV24521.1"/>
    <property type="molecule type" value="Genomic_DNA"/>
</dbReference>
<sequence length="392" mass="43474">MPKKLFKVDLSKTMDQQDVPGHNRWHPDIPAAFSVDPGETFRMECLDWTDGQIKNNDDPSDIRDVNLERVHVLSGPVHVNGVEPGDLLVVDILDIGVFNEHEWGFNGIFAKENGGSFLTDHYPEAAKSIWDFHGIYATSRHVPDVKFAGIIHPGLIGVAPSQEMLDEWNRREKELVDKDPNRVPPLANLPTPERAVLGSLKGAEYDRVAKEGARTVPPRENGGNCDIKNLSRGSRIYFPVFVDGAKLSVGDLHFSQGDGEITFCGGIEMPGWIDLHVDVIKNGVEKYAIKKNPAFKPGPMDPHYNEYIVFEGVSVNEFTGEQTYLDANTAYRNACLNAIEFLKTQGYTGEQAYMLLGSAPVEGRLAGVVDIPNSCCTIALPKDIFMKDIEIR</sequence>
<protein>
    <submittedName>
        <fullName evidence="1">Acetamidase/formamidase family protein</fullName>
    </submittedName>
</protein>
<dbReference type="InterPro" id="IPR054833">
    <property type="entry name" value="FormamaseFmdA"/>
</dbReference>
<accession>A0ABY9KUS0</accession>
<evidence type="ECO:0000313" key="2">
    <source>
        <dbReference type="Proteomes" id="UP001180087"/>
    </source>
</evidence>
<dbReference type="NCBIfam" id="NF045496">
    <property type="entry name" value="FormamaseFmdA"/>
    <property type="match status" value="1"/>
</dbReference>
<dbReference type="Gene3D" id="2.60.120.580">
    <property type="entry name" value="Acetamidase/Formamidase-like domains"/>
    <property type="match status" value="1"/>
</dbReference>
<organism evidence="1 2">
    <name type="scientific">Aciduricibacillus chroicocephali</name>
    <dbReference type="NCBI Taxonomy" id="3054939"/>
    <lineage>
        <taxon>Bacteria</taxon>
        <taxon>Bacillati</taxon>
        <taxon>Bacillota</taxon>
        <taxon>Bacilli</taxon>
        <taxon>Bacillales</taxon>
        <taxon>Bacillaceae</taxon>
        <taxon>Aciduricibacillus</taxon>
    </lineage>
</organism>
<dbReference type="PANTHER" id="PTHR31891:SF1">
    <property type="entry name" value="FORMAMIDASE C869.04-RELATED"/>
    <property type="match status" value="1"/>
</dbReference>
<name>A0ABY9KUS0_9BACI</name>
<evidence type="ECO:0000313" key="1">
    <source>
        <dbReference type="EMBL" id="WLV24521.1"/>
    </source>
</evidence>
<keyword evidence="2" id="KW-1185">Reference proteome</keyword>
<gene>
    <name evidence="1" type="ORF">QR721_12890</name>
</gene>
<dbReference type="Pfam" id="PF03069">
    <property type="entry name" value="FmdA_AmdA"/>
    <property type="match status" value="1"/>
</dbReference>
<dbReference type="InterPro" id="IPR004304">
    <property type="entry name" value="FmdA_AmdA"/>
</dbReference>
<dbReference type="SUPFAM" id="SSF141130">
    <property type="entry name" value="Acetamidase/Formamidase-like"/>
    <property type="match status" value="1"/>
</dbReference>
<reference evidence="1" key="1">
    <citation type="submission" date="2023-06" db="EMBL/GenBank/DDBJ databases">
        <title>A Treasure from Seagulls: Isolation and Description of Aciduricobacillus qingdaonensis gen. nov., sp. nov., a Rare Obligately Uric Acid-utilizing Member in the Family Bacillaceae.</title>
        <authorList>
            <person name="Liu W."/>
            <person name="Wang B."/>
        </authorList>
    </citation>
    <scope>NUCLEOTIDE SEQUENCE</scope>
    <source>
        <strain evidence="1">44XB</strain>
    </source>
</reference>
<dbReference type="PANTHER" id="PTHR31891">
    <property type="entry name" value="FORMAMIDASE C869.04-RELATED"/>
    <property type="match status" value="1"/>
</dbReference>